<sequence>MRRLRHIGVLRGISLGLVLILLAELARPLWPMPGASYATWLRSQLQGVLAETILEAGVREALAARPFSLDAFVRAFLEACARQDGGAAVRAALGLPPDIADDAVLARLLELVPQLVAAPMLTPRWQASSGTFWASPRTVAVAFFRSAERWGCLLADLLPKTFAVVVLSPRALLFGAVLPMGP</sequence>
<gene>
    <name evidence="1" type="ORF">SAMN04488087_1044</name>
</gene>
<dbReference type="AlphaFoldDB" id="A0A1M6SCP2"/>
<evidence type="ECO:0000313" key="1">
    <source>
        <dbReference type="EMBL" id="SHK42491.1"/>
    </source>
</evidence>
<evidence type="ECO:0000313" key="2">
    <source>
        <dbReference type="Proteomes" id="UP000185812"/>
    </source>
</evidence>
<dbReference type="STRING" id="633813.SAMN04488087_1044"/>
<dbReference type="Proteomes" id="UP000185812">
    <property type="component" value="Unassembled WGS sequence"/>
</dbReference>
<organism evidence="1 2">
    <name type="scientific">Rhodothermus profundi</name>
    <dbReference type="NCBI Taxonomy" id="633813"/>
    <lineage>
        <taxon>Bacteria</taxon>
        <taxon>Pseudomonadati</taxon>
        <taxon>Rhodothermota</taxon>
        <taxon>Rhodothermia</taxon>
        <taxon>Rhodothermales</taxon>
        <taxon>Rhodothermaceae</taxon>
        <taxon>Rhodothermus</taxon>
    </lineage>
</organism>
<accession>A0A1M6SCP2</accession>
<keyword evidence="2" id="KW-1185">Reference proteome</keyword>
<protein>
    <submittedName>
        <fullName evidence="1">Uncharacterized protein</fullName>
    </submittedName>
</protein>
<name>A0A1M6SCP2_9BACT</name>
<dbReference type="RefSeq" id="WP_072714923.1">
    <property type="nucleotide sequence ID" value="NZ_FRAU01000003.1"/>
</dbReference>
<proteinExistence type="predicted"/>
<dbReference type="OrthoDB" id="9973777at2"/>
<reference evidence="2" key="1">
    <citation type="submission" date="2016-11" db="EMBL/GenBank/DDBJ databases">
        <authorList>
            <person name="Varghese N."/>
            <person name="Submissions S."/>
        </authorList>
    </citation>
    <scope>NUCLEOTIDE SEQUENCE [LARGE SCALE GENOMIC DNA]</scope>
    <source>
        <strain evidence="2">DSM 22212</strain>
    </source>
</reference>
<dbReference type="EMBL" id="FRAU01000003">
    <property type="protein sequence ID" value="SHK42491.1"/>
    <property type="molecule type" value="Genomic_DNA"/>
</dbReference>